<organism evidence="1 2">
    <name type="scientific">Thiocystis violascens (strain ATCC 17096 / DSM 198 / 6111)</name>
    <name type="common">Chromatium violascens</name>
    <dbReference type="NCBI Taxonomy" id="765911"/>
    <lineage>
        <taxon>Bacteria</taxon>
        <taxon>Pseudomonadati</taxon>
        <taxon>Pseudomonadota</taxon>
        <taxon>Gammaproteobacteria</taxon>
        <taxon>Chromatiales</taxon>
        <taxon>Chromatiaceae</taxon>
        <taxon>Thiocystis</taxon>
    </lineage>
</organism>
<dbReference type="AlphaFoldDB" id="I3YCN2"/>
<dbReference type="Proteomes" id="UP000006062">
    <property type="component" value="Chromosome"/>
</dbReference>
<dbReference type="eggNOG" id="COG3012">
    <property type="taxonomic scope" value="Bacteria"/>
</dbReference>
<keyword evidence="2" id="KW-1185">Reference proteome</keyword>
<reference evidence="1 2" key="1">
    <citation type="submission" date="2012-06" db="EMBL/GenBank/DDBJ databases">
        <title>Complete sequence of Thiocystis violascens DSM 198.</title>
        <authorList>
            <consortium name="US DOE Joint Genome Institute"/>
            <person name="Lucas S."/>
            <person name="Han J."/>
            <person name="Lapidus A."/>
            <person name="Cheng J.-F."/>
            <person name="Goodwin L."/>
            <person name="Pitluck S."/>
            <person name="Peters L."/>
            <person name="Ovchinnikova G."/>
            <person name="Teshima H."/>
            <person name="Detter J.C."/>
            <person name="Han C."/>
            <person name="Tapia R."/>
            <person name="Land M."/>
            <person name="Hauser L."/>
            <person name="Kyrpides N."/>
            <person name="Ivanova N."/>
            <person name="Pagani I."/>
            <person name="Vogl K."/>
            <person name="Liu Z."/>
            <person name="Frigaard N.-U."/>
            <person name="Bryant D."/>
            <person name="Woyke T."/>
        </authorList>
    </citation>
    <scope>NUCLEOTIDE SEQUENCE [LARGE SCALE GENOMIC DNA]</scope>
    <source>
        <strain evidence="2">ATCC 17096 / DSM 198 / 6111</strain>
    </source>
</reference>
<dbReference type="HOGENOM" id="CLU_045960_0_0_6"/>
<proteinExistence type="predicted"/>
<dbReference type="RefSeq" id="WP_014779183.1">
    <property type="nucleotide sequence ID" value="NC_018012.1"/>
</dbReference>
<dbReference type="KEGG" id="tvi:Thivi_2834"/>
<accession>I3YCN2</accession>
<name>I3YCN2_THIV6</name>
<evidence type="ECO:0000313" key="2">
    <source>
        <dbReference type="Proteomes" id="UP000006062"/>
    </source>
</evidence>
<evidence type="ECO:0000313" key="1">
    <source>
        <dbReference type="EMBL" id="AFL74750.1"/>
    </source>
</evidence>
<dbReference type="OrthoDB" id="570299at2"/>
<dbReference type="EMBL" id="CP003154">
    <property type="protein sequence ID" value="AFL74750.1"/>
    <property type="molecule type" value="Genomic_DNA"/>
</dbReference>
<protein>
    <submittedName>
        <fullName evidence="1">Uncharacterized protein</fullName>
    </submittedName>
</protein>
<gene>
    <name evidence="1" type="ordered locus">Thivi_2834</name>
</gene>
<sequence length="458" mass="52262">MKIVKSQGVTETERLLVDLCEQTFLNLWSFPNPYKEDGKELCDLLVVFERTAIVFFDREKALDTEQGNDAGDVAWRRWRRRVIDAQAKTAHGAERYLRSGKCIYLDSQLKTPLPRGSNDSFDVVHKVVVAHGAEDACKAASDQNVAGSLAIAYGETREYVIQFPFFLDLDKQNPIHVFDSHNLPIVLKELDTVWDFTDYLNAKSKAIAQLDGLVYCGEEDLLAHYFLNYDEDANKHRIGTDDPSISFVMVGEGEWHDFERSDVYKRTRQANEISYLWDRLIQYTGKIALAGRSIGVSPLVAGRSAIHEMAKEPRFSRRALSEHMDAAIRNFPAAAGKSARNLSVMSSFYGEKRYVFLQLRAPKHMRKRKDFREVRQSMLEIACGVVKTRFPAVQWVVGIAVDPPKFSRKMSEDFLLMDCTDWSDEKAAHYLEANKVLGFLESGAQWIEKHATRFVPRS</sequence>